<name>A0A9P5XGB3_9AGAR</name>
<accession>A0A9P5XGB3</accession>
<protein>
    <submittedName>
        <fullName evidence="1">Uncharacterized protein</fullName>
    </submittedName>
</protein>
<comment type="caution">
    <text evidence="1">The sequence shown here is derived from an EMBL/GenBank/DDBJ whole genome shotgun (WGS) entry which is preliminary data.</text>
</comment>
<dbReference type="AlphaFoldDB" id="A0A9P5XGB3"/>
<proteinExistence type="predicted"/>
<dbReference type="EMBL" id="MU151144">
    <property type="protein sequence ID" value="KAF9449000.1"/>
    <property type="molecule type" value="Genomic_DNA"/>
</dbReference>
<evidence type="ECO:0000313" key="2">
    <source>
        <dbReference type="Proteomes" id="UP000807342"/>
    </source>
</evidence>
<sequence>MRNVRFGYGWQGDGGTNFVRGEDDRQCRTPKIFFDEETGRCISEKDLGCIRVVDFLSRKQ</sequence>
<gene>
    <name evidence="1" type="ORF">P691DRAFT_813325</name>
</gene>
<keyword evidence="2" id="KW-1185">Reference proteome</keyword>
<evidence type="ECO:0000313" key="1">
    <source>
        <dbReference type="EMBL" id="KAF9449000.1"/>
    </source>
</evidence>
<organism evidence="1 2">
    <name type="scientific">Macrolepiota fuliginosa MF-IS2</name>
    <dbReference type="NCBI Taxonomy" id="1400762"/>
    <lineage>
        <taxon>Eukaryota</taxon>
        <taxon>Fungi</taxon>
        <taxon>Dikarya</taxon>
        <taxon>Basidiomycota</taxon>
        <taxon>Agaricomycotina</taxon>
        <taxon>Agaricomycetes</taxon>
        <taxon>Agaricomycetidae</taxon>
        <taxon>Agaricales</taxon>
        <taxon>Agaricineae</taxon>
        <taxon>Agaricaceae</taxon>
        <taxon>Macrolepiota</taxon>
    </lineage>
</organism>
<dbReference type="Proteomes" id="UP000807342">
    <property type="component" value="Unassembled WGS sequence"/>
</dbReference>
<reference evidence="1" key="1">
    <citation type="submission" date="2020-11" db="EMBL/GenBank/DDBJ databases">
        <authorList>
            <consortium name="DOE Joint Genome Institute"/>
            <person name="Ahrendt S."/>
            <person name="Riley R."/>
            <person name="Andreopoulos W."/>
            <person name="Labutti K."/>
            <person name="Pangilinan J."/>
            <person name="Ruiz-Duenas F.J."/>
            <person name="Barrasa J.M."/>
            <person name="Sanchez-Garcia M."/>
            <person name="Camarero S."/>
            <person name="Miyauchi S."/>
            <person name="Serrano A."/>
            <person name="Linde D."/>
            <person name="Babiker R."/>
            <person name="Drula E."/>
            <person name="Ayuso-Fernandez I."/>
            <person name="Pacheco R."/>
            <person name="Padilla G."/>
            <person name="Ferreira P."/>
            <person name="Barriuso J."/>
            <person name="Kellner H."/>
            <person name="Castanera R."/>
            <person name="Alfaro M."/>
            <person name="Ramirez L."/>
            <person name="Pisabarro A.G."/>
            <person name="Kuo A."/>
            <person name="Tritt A."/>
            <person name="Lipzen A."/>
            <person name="He G."/>
            <person name="Yan M."/>
            <person name="Ng V."/>
            <person name="Cullen D."/>
            <person name="Martin F."/>
            <person name="Rosso M.-N."/>
            <person name="Henrissat B."/>
            <person name="Hibbett D."/>
            <person name="Martinez A.T."/>
            <person name="Grigoriev I.V."/>
        </authorList>
    </citation>
    <scope>NUCLEOTIDE SEQUENCE</scope>
    <source>
        <strain evidence="1">MF-IS2</strain>
    </source>
</reference>